<evidence type="ECO:0008006" key="3">
    <source>
        <dbReference type="Google" id="ProtNLM"/>
    </source>
</evidence>
<proteinExistence type="predicted"/>
<name>A0AAX6EQ73_IRIPA</name>
<sequence length="63" mass="7197">MHLQHRRCPTMIMSGGGTRRKAASMLGKLISPSLNYLKLSRTIIVKRRKAHSGLLGWRVKRIK</sequence>
<gene>
    <name evidence="1" type="ORF">M6B38_176075</name>
</gene>
<comment type="caution">
    <text evidence="1">The sequence shown here is derived from an EMBL/GenBank/DDBJ whole genome shotgun (WGS) entry which is preliminary data.</text>
</comment>
<evidence type="ECO:0000313" key="1">
    <source>
        <dbReference type="EMBL" id="KAJ6806234.1"/>
    </source>
</evidence>
<reference evidence="1" key="2">
    <citation type="submission" date="2023-04" db="EMBL/GenBank/DDBJ databases">
        <authorList>
            <person name="Bruccoleri R.E."/>
            <person name="Oakeley E.J."/>
            <person name="Faust A.-M."/>
            <person name="Dessus-Babus S."/>
            <person name="Altorfer M."/>
            <person name="Burckhardt D."/>
            <person name="Oertli M."/>
            <person name="Naumann U."/>
            <person name="Petersen F."/>
            <person name="Wong J."/>
        </authorList>
    </citation>
    <scope>NUCLEOTIDE SEQUENCE</scope>
    <source>
        <strain evidence="1">GSM-AAB239-AS_SAM_17_03QT</strain>
        <tissue evidence="1">Leaf</tissue>
    </source>
</reference>
<dbReference type="EMBL" id="JANAVB010034628">
    <property type="protein sequence ID" value="KAJ6806234.1"/>
    <property type="molecule type" value="Genomic_DNA"/>
</dbReference>
<evidence type="ECO:0000313" key="2">
    <source>
        <dbReference type="Proteomes" id="UP001140949"/>
    </source>
</evidence>
<accession>A0AAX6EQ73</accession>
<keyword evidence="2" id="KW-1185">Reference proteome</keyword>
<reference evidence="1" key="1">
    <citation type="journal article" date="2023" name="GigaByte">
        <title>Genome assembly of the bearded iris, Iris pallida Lam.</title>
        <authorList>
            <person name="Bruccoleri R.E."/>
            <person name="Oakeley E.J."/>
            <person name="Faust A.M.E."/>
            <person name="Altorfer M."/>
            <person name="Dessus-Babus S."/>
            <person name="Burckhardt D."/>
            <person name="Oertli M."/>
            <person name="Naumann U."/>
            <person name="Petersen F."/>
            <person name="Wong J."/>
        </authorList>
    </citation>
    <scope>NUCLEOTIDE SEQUENCE</scope>
    <source>
        <strain evidence="1">GSM-AAB239-AS_SAM_17_03QT</strain>
    </source>
</reference>
<dbReference type="Proteomes" id="UP001140949">
    <property type="component" value="Unassembled WGS sequence"/>
</dbReference>
<protein>
    <recommendedName>
        <fullName evidence="3">Ribosomal protein L2</fullName>
    </recommendedName>
</protein>
<dbReference type="AlphaFoldDB" id="A0AAX6EQ73"/>
<organism evidence="1 2">
    <name type="scientific">Iris pallida</name>
    <name type="common">Sweet iris</name>
    <dbReference type="NCBI Taxonomy" id="29817"/>
    <lineage>
        <taxon>Eukaryota</taxon>
        <taxon>Viridiplantae</taxon>
        <taxon>Streptophyta</taxon>
        <taxon>Embryophyta</taxon>
        <taxon>Tracheophyta</taxon>
        <taxon>Spermatophyta</taxon>
        <taxon>Magnoliopsida</taxon>
        <taxon>Liliopsida</taxon>
        <taxon>Asparagales</taxon>
        <taxon>Iridaceae</taxon>
        <taxon>Iridoideae</taxon>
        <taxon>Irideae</taxon>
        <taxon>Iris</taxon>
    </lineage>
</organism>